<dbReference type="EnsemblMetazoa" id="ASIC011827-RA">
    <property type="protein sequence ID" value="ASIC011827-PA"/>
    <property type="gene ID" value="ASIC011827"/>
</dbReference>
<evidence type="ECO:0000256" key="1">
    <source>
        <dbReference type="SAM" id="MobiDB-lite"/>
    </source>
</evidence>
<evidence type="ECO:0000313" key="2">
    <source>
        <dbReference type="EMBL" id="KFB43998.1"/>
    </source>
</evidence>
<evidence type="ECO:0000313" key="3">
    <source>
        <dbReference type="EnsemblMetazoa" id="ASIC011827-PA"/>
    </source>
</evidence>
<sequence>MGQLNKHSTGPHPATVIGHRVAWRRYQLFVLARAKKVQKAANPLEVEGKAIREGPCRARGSSKDSPAERFLVAQG</sequence>
<name>A0A084W1A4_ANOSI</name>
<dbReference type="VEuPathDB" id="VectorBase:ASIC011827"/>
<gene>
    <name evidence="2" type="ORF">ZHAS_00011827</name>
</gene>
<evidence type="ECO:0000313" key="4">
    <source>
        <dbReference type="Proteomes" id="UP000030765"/>
    </source>
</evidence>
<organism evidence="2">
    <name type="scientific">Anopheles sinensis</name>
    <name type="common">Mosquito</name>
    <dbReference type="NCBI Taxonomy" id="74873"/>
    <lineage>
        <taxon>Eukaryota</taxon>
        <taxon>Metazoa</taxon>
        <taxon>Ecdysozoa</taxon>
        <taxon>Arthropoda</taxon>
        <taxon>Hexapoda</taxon>
        <taxon>Insecta</taxon>
        <taxon>Pterygota</taxon>
        <taxon>Neoptera</taxon>
        <taxon>Endopterygota</taxon>
        <taxon>Diptera</taxon>
        <taxon>Nematocera</taxon>
        <taxon>Culicoidea</taxon>
        <taxon>Culicidae</taxon>
        <taxon>Anophelinae</taxon>
        <taxon>Anopheles</taxon>
    </lineage>
</organism>
<dbReference type="EMBL" id="ATLV01019250">
    <property type="status" value="NOT_ANNOTATED_CDS"/>
    <property type="molecule type" value="Genomic_DNA"/>
</dbReference>
<reference evidence="3" key="2">
    <citation type="submission" date="2020-05" db="UniProtKB">
        <authorList>
            <consortium name="EnsemblMetazoa"/>
        </authorList>
    </citation>
    <scope>IDENTIFICATION</scope>
</reference>
<dbReference type="Proteomes" id="UP000030765">
    <property type="component" value="Unassembled WGS sequence"/>
</dbReference>
<feature type="region of interest" description="Disordered" evidence="1">
    <location>
        <begin position="55"/>
        <end position="75"/>
    </location>
</feature>
<keyword evidence="4" id="KW-1185">Reference proteome</keyword>
<dbReference type="EMBL" id="KE525266">
    <property type="protein sequence ID" value="KFB43998.1"/>
    <property type="molecule type" value="Genomic_DNA"/>
</dbReference>
<accession>A0A084W1A4</accession>
<dbReference type="AlphaFoldDB" id="A0A084W1A4"/>
<protein>
    <submittedName>
        <fullName evidence="2 3">Integrase</fullName>
    </submittedName>
</protein>
<proteinExistence type="predicted"/>
<feature type="compositionally biased region" description="Basic and acidic residues" evidence="1">
    <location>
        <begin position="55"/>
        <end position="67"/>
    </location>
</feature>
<reference evidence="2 4" key="1">
    <citation type="journal article" date="2014" name="BMC Genomics">
        <title>Genome sequence of Anopheles sinensis provides insight into genetics basis of mosquito competence for malaria parasites.</title>
        <authorList>
            <person name="Zhou D."/>
            <person name="Zhang D."/>
            <person name="Ding G."/>
            <person name="Shi L."/>
            <person name="Hou Q."/>
            <person name="Ye Y."/>
            <person name="Xu Y."/>
            <person name="Zhou H."/>
            <person name="Xiong C."/>
            <person name="Li S."/>
            <person name="Yu J."/>
            <person name="Hong S."/>
            <person name="Yu X."/>
            <person name="Zou P."/>
            <person name="Chen C."/>
            <person name="Chang X."/>
            <person name="Wang W."/>
            <person name="Lv Y."/>
            <person name="Sun Y."/>
            <person name="Ma L."/>
            <person name="Shen B."/>
            <person name="Zhu C."/>
        </authorList>
    </citation>
    <scope>NUCLEOTIDE SEQUENCE [LARGE SCALE GENOMIC DNA]</scope>
</reference>